<proteinExistence type="predicted"/>
<protein>
    <submittedName>
        <fullName evidence="1">Uncharacterized protein</fullName>
    </submittedName>
</protein>
<organism evidence="1 2">
    <name type="scientific">Pseudoalteromonas marina</name>
    <dbReference type="NCBI Taxonomy" id="267375"/>
    <lineage>
        <taxon>Bacteria</taxon>
        <taxon>Pseudomonadati</taxon>
        <taxon>Pseudomonadota</taxon>
        <taxon>Gammaproteobacteria</taxon>
        <taxon>Alteromonadales</taxon>
        <taxon>Pseudoalteromonadaceae</taxon>
        <taxon>Pseudoalteromonas</taxon>
    </lineage>
</organism>
<sequence length="155" mass="17814">MSVVLPSKYLVDSVHPTITTLKLGRNVHKITKKDLFFDNGACVQLLKEHPMKVRVGELDTVSLQDEHLEHIAKFHAVEHVNHPYAVRGNRVWSIVEPDERFLVMGYEDEADVQNRQGRFLGGEGYFQNALKLLNDSVNSFYMVKIFDRSGEQVIY</sequence>
<evidence type="ECO:0000313" key="2">
    <source>
        <dbReference type="Proteomes" id="UP001177212"/>
    </source>
</evidence>
<accession>A0ABT9FCK8</accession>
<gene>
    <name evidence="1" type="ORF">Q8W34_07215</name>
</gene>
<dbReference type="Proteomes" id="UP001177212">
    <property type="component" value="Unassembled WGS sequence"/>
</dbReference>
<dbReference type="EMBL" id="JAUYVT010000004">
    <property type="protein sequence ID" value="MDP2564419.1"/>
    <property type="molecule type" value="Genomic_DNA"/>
</dbReference>
<name>A0ABT9FCK8_9GAMM</name>
<dbReference type="RefSeq" id="WP_305471696.1">
    <property type="nucleotide sequence ID" value="NZ_JAUYVT010000004.1"/>
</dbReference>
<keyword evidence="2" id="KW-1185">Reference proteome</keyword>
<comment type="caution">
    <text evidence="1">The sequence shown here is derived from an EMBL/GenBank/DDBJ whole genome shotgun (WGS) entry which is preliminary data.</text>
</comment>
<reference evidence="1" key="1">
    <citation type="submission" date="2023-07" db="EMBL/GenBank/DDBJ databases">
        <title>Genome content predicts the carbon catabolic preferences of heterotrophic bacteria.</title>
        <authorList>
            <person name="Gralka M."/>
        </authorList>
    </citation>
    <scope>NUCLEOTIDE SEQUENCE</scope>
    <source>
        <strain evidence="1">4G09</strain>
    </source>
</reference>
<evidence type="ECO:0000313" key="1">
    <source>
        <dbReference type="EMBL" id="MDP2564419.1"/>
    </source>
</evidence>